<dbReference type="SUPFAM" id="SSF52540">
    <property type="entry name" value="P-loop containing nucleoside triphosphate hydrolases"/>
    <property type="match status" value="1"/>
</dbReference>
<gene>
    <name evidence="5" type="ORF">CLAFUR5_01229</name>
</gene>
<dbReference type="GO" id="GO:0005634">
    <property type="term" value="C:nucleus"/>
    <property type="evidence" value="ECO:0007669"/>
    <property type="project" value="TreeGrafter"/>
</dbReference>
<dbReference type="EMBL" id="CP090163">
    <property type="protein sequence ID" value="UJO12445.1"/>
    <property type="molecule type" value="Genomic_DNA"/>
</dbReference>
<protein>
    <submittedName>
        <fullName evidence="5">Uncharacterized protein</fullName>
    </submittedName>
</protein>
<evidence type="ECO:0000256" key="4">
    <source>
        <dbReference type="ARBA" id="ARBA00023242"/>
    </source>
</evidence>
<dbReference type="GO" id="GO:0005694">
    <property type="term" value="C:chromosome"/>
    <property type="evidence" value="ECO:0007669"/>
    <property type="project" value="TreeGrafter"/>
</dbReference>
<dbReference type="GO" id="GO:0009378">
    <property type="term" value="F:four-way junction helicase activity"/>
    <property type="evidence" value="ECO:0007669"/>
    <property type="project" value="TreeGrafter"/>
</dbReference>
<dbReference type="Gene3D" id="3.40.50.300">
    <property type="entry name" value="P-loop containing nucleotide triphosphate hydrolases"/>
    <property type="match status" value="1"/>
</dbReference>
<dbReference type="GeneID" id="71981107"/>
<evidence type="ECO:0000313" key="5">
    <source>
        <dbReference type="EMBL" id="UJO12445.1"/>
    </source>
</evidence>
<dbReference type="OrthoDB" id="3945779at2759"/>
<dbReference type="GO" id="GO:0005737">
    <property type="term" value="C:cytoplasm"/>
    <property type="evidence" value="ECO:0007669"/>
    <property type="project" value="TreeGrafter"/>
</dbReference>
<evidence type="ECO:0000256" key="1">
    <source>
        <dbReference type="ARBA" id="ARBA00005446"/>
    </source>
</evidence>
<dbReference type="AlphaFoldDB" id="A0A9Q8L7X5"/>
<keyword evidence="3" id="KW-0413">Isomerase</keyword>
<organism evidence="5 6">
    <name type="scientific">Passalora fulva</name>
    <name type="common">Tomato leaf mold</name>
    <name type="synonym">Cladosporium fulvum</name>
    <dbReference type="NCBI Taxonomy" id="5499"/>
    <lineage>
        <taxon>Eukaryota</taxon>
        <taxon>Fungi</taxon>
        <taxon>Dikarya</taxon>
        <taxon>Ascomycota</taxon>
        <taxon>Pezizomycotina</taxon>
        <taxon>Dothideomycetes</taxon>
        <taxon>Dothideomycetidae</taxon>
        <taxon>Mycosphaerellales</taxon>
        <taxon>Mycosphaerellaceae</taxon>
        <taxon>Fulvia</taxon>
    </lineage>
</organism>
<dbReference type="PANTHER" id="PTHR13710:SF153">
    <property type="entry name" value="RECQ-LIKE DNA HELICASE BLM"/>
    <property type="match status" value="1"/>
</dbReference>
<evidence type="ECO:0000256" key="2">
    <source>
        <dbReference type="ARBA" id="ARBA00023125"/>
    </source>
</evidence>
<reference evidence="5" key="2">
    <citation type="journal article" date="2022" name="Microb. Genom.">
        <title>A chromosome-scale genome assembly of the tomato pathogen Cladosporium fulvum reveals a compartmentalized genome architecture and the presence of a dispensable chromosome.</title>
        <authorList>
            <person name="Zaccaron A.Z."/>
            <person name="Chen L.H."/>
            <person name="Samaras A."/>
            <person name="Stergiopoulos I."/>
        </authorList>
    </citation>
    <scope>NUCLEOTIDE SEQUENCE</scope>
    <source>
        <strain evidence="5">Race5_Kim</strain>
    </source>
</reference>
<dbReference type="Proteomes" id="UP000756132">
    <property type="component" value="Chromosome 1"/>
</dbReference>
<evidence type="ECO:0000256" key="3">
    <source>
        <dbReference type="ARBA" id="ARBA00023235"/>
    </source>
</evidence>
<accession>A0A9Q8L7X5</accession>
<dbReference type="RefSeq" id="XP_047756811.1">
    <property type="nucleotide sequence ID" value="XM_047900377.1"/>
</dbReference>
<keyword evidence="6" id="KW-1185">Reference proteome</keyword>
<dbReference type="GO" id="GO:0000724">
    <property type="term" value="P:double-strand break repair via homologous recombination"/>
    <property type="evidence" value="ECO:0007669"/>
    <property type="project" value="TreeGrafter"/>
</dbReference>
<evidence type="ECO:0000313" key="6">
    <source>
        <dbReference type="Proteomes" id="UP000756132"/>
    </source>
</evidence>
<dbReference type="KEGG" id="ffu:CLAFUR5_01229"/>
<dbReference type="GO" id="GO:0043138">
    <property type="term" value="F:3'-5' DNA helicase activity"/>
    <property type="evidence" value="ECO:0007669"/>
    <property type="project" value="TreeGrafter"/>
</dbReference>
<proteinExistence type="inferred from homology"/>
<name>A0A9Q8L7X5_PASFU</name>
<dbReference type="PANTHER" id="PTHR13710">
    <property type="entry name" value="DNA HELICASE RECQ FAMILY MEMBER"/>
    <property type="match status" value="1"/>
</dbReference>
<keyword evidence="2" id="KW-0238">DNA-binding</keyword>
<reference evidence="5" key="1">
    <citation type="submission" date="2021-12" db="EMBL/GenBank/DDBJ databases">
        <authorList>
            <person name="Zaccaron A."/>
            <person name="Stergiopoulos I."/>
        </authorList>
    </citation>
    <scope>NUCLEOTIDE SEQUENCE</scope>
    <source>
        <strain evidence="5">Race5_Kim</strain>
    </source>
</reference>
<comment type="similarity">
    <text evidence="1">Belongs to the helicase family. RecQ subfamily.</text>
</comment>
<dbReference type="InterPro" id="IPR027417">
    <property type="entry name" value="P-loop_NTPase"/>
</dbReference>
<keyword evidence="4" id="KW-0539">Nucleus</keyword>
<sequence>MGLIFGLSDTLLAVRTGEGKSLIYQGFVMLTGLIGIQVTLLNRLGVEQASDSARMNANNNLVNVLIINEDTKKLNPKSADQIRQAMIQHIIAGPEQLCSPAFLALLREISNRVGAIIIDEVGFRPEFAQLAKIRNVLPPYVVFYGSTAALPRLTEDWLFEHLGLRPRGLDPYKTKVIRGSCDRPTISYLIKRIPRDHLGDYDFLYFECAEAAEVNEETGMMEATPHKIPKTLNFVDRHKAIQNGVGIMRKWFVDLTKD</sequence>
<dbReference type="GO" id="GO:0003677">
    <property type="term" value="F:DNA binding"/>
    <property type="evidence" value="ECO:0007669"/>
    <property type="project" value="UniProtKB-KW"/>
</dbReference>